<evidence type="ECO:0000313" key="4">
    <source>
        <dbReference type="EMBL" id="TCS64385.1"/>
    </source>
</evidence>
<comment type="caution">
    <text evidence="4">The sequence shown here is derived from an EMBL/GenBank/DDBJ whole genome shotgun (WGS) entry which is preliminary data.</text>
</comment>
<dbReference type="EMBL" id="SLZW01000002">
    <property type="protein sequence ID" value="TCS64385.1"/>
    <property type="molecule type" value="Genomic_DNA"/>
</dbReference>
<dbReference type="PANTHER" id="PTHR12469:SF2">
    <property type="entry name" value="SUCCINATE DEHYDROGENASE ASSEMBLY FACTOR 2, MITOCHONDRIAL"/>
    <property type="match status" value="1"/>
</dbReference>
<dbReference type="Proteomes" id="UP000295304">
    <property type="component" value="Unassembled WGS sequence"/>
</dbReference>
<evidence type="ECO:0000313" key="5">
    <source>
        <dbReference type="Proteomes" id="UP000295304"/>
    </source>
</evidence>
<name>A0A4R3JFW6_9PROT</name>
<organism evidence="4 5">
    <name type="scientific">Varunaivibrio sulfuroxidans</name>
    <dbReference type="NCBI Taxonomy" id="1773489"/>
    <lineage>
        <taxon>Bacteria</taxon>
        <taxon>Pseudomonadati</taxon>
        <taxon>Pseudomonadota</taxon>
        <taxon>Alphaproteobacteria</taxon>
        <taxon>Rhodospirillales</taxon>
        <taxon>Magnetovibrionaceae</taxon>
        <taxon>Varunaivibrio</taxon>
    </lineage>
</organism>
<keyword evidence="3" id="KW-0143">Chaperone</keyword>
<dbReference type="RefSeq" id="WP_165886245.1">
    <property type="nucleotide sequence ID" value="NZ_CP119676.1"/>
</dbReference>
<dbReference type="SUPFAM" id="SSF109910">
    <property type="entry name" value="YgfY-like"/>
    <property type="match status" value="1"/>
</dbReference>
<dbReference type="InterPro" id="IPR036714">
    <property type="entry name" value="SDH_sf"/>
</dbReference>
<dbReference type="AlphaFoldDB" id="A0A4R3JFW6"/>
<proteinExistence type="inferred from homology"/>
<reference evidence="4 5" key="1">
    <citation type="submission" date="2019-03" db="EMBL/GenBank/DDBJ databases">
        <title>Genomic Encyclopedia of Type Strains, Phase IV (KMG-IV): sequencing the most valuable type-strain genomes for metagenomic binning, comparative biology and taxonomic classification.</title>
        <authorList>
            <person name="Goeker M."/>
        </authorList>
    </citation>
    <scope>NUCLEOTIDE SEQUENCE [LARGE SCALE GENOMIC DNA]</scope>
    <source>
        <strain evidence="4 5">DSM 101688</strain>
    </source>
</reference>
<gene>
    <name evidence="4" type="ORF">EDD55_102431</name>
</gene>
<dbReference type="InterPro" id="IPR005631">
    <property type="entry name" value="SDH"/>
</dbReference>
<dbReference type="Gene3D" id="1.10.150.250">
    <property type="entry name" value="Flavinator of succinate dehydrogenase"/>
    <property type="match status" value="1"/>
</dbReference>
<evidence type="ECO:0000256" key="3">
    <source>
        <dbReference type="ARBA" id="ARBA00023186"/>
    </source>
</evidence>
<dbReference type="Pfam" id="PF03937">
    <property type="entry name" value="Sdh5"/>
    <property type="match status" value="1"/>
</dbReference>
<sequence>MLFRATHCGMQENDVLLGEFAKTFIDDFNDAQLAAFERLLDENDNDIFTWLTAETGFPKRLDEDFMNLIIKYKNER</sequence>
<evidence type="ECO:0000256" key="2">
    <source>
        <dbReference type="ARBA" id="ARBA00019418"/>
    </source>
</evidence>
<dbReference type="PANTHER" id="PTHR12469">
    <property type="entry name" value="PROTEIN EMI5 HOMOLOG, MITOCHONDRIAL"/>
    <property type="match status" value="1"/>
</dbReference>
<evidence type="ECO:0000256" key="1">
    <source>
        <dbReference type="ARBA" id="ARBA00008571"/>
    </source>
</evidence>
<comment type="similarity">
    <text evidence="1">Belongs to the SdhE FAD assembly factor family.</text>
</comment>
<dbReference type="GO" id="GO:0006099">
    <property type="term" value="P:tricarboxylic acid cycle"/>
    <property type="evidence" value="ECO:0007669"/>
    <property type="project" value="TreeGrafter"/>
</dbReference>
<protein>
    <recommendedName>
        <fullName evidence="2">FAD assembly factor SdhE</fullName>
    </recommendedName>
</protein>
<keyword evidence="5" id="KW-1185">Reference proteome</keyword>
<accession>A0A4R3JFW6</accession>